<dbReference type="Proteomes" id="UP000020492">
    <property type="component" value="Unassembled WGS sequence"/>
</dbReference>
<dbReference type="OrthoDB" id="66190at2"/>
<sequence length="199" mass="21667">MNKFLLLTALLTGTVGAQTRTVFINGVALPATPVQKNGETYYQLRASDLKRVGAITAGGVTPNIEAVKGCVGDTLFNGVYTVQLLSVAQNGERFGAVLKVSNASKKELQNFMLFYPADVKAVNRAGNAVETNNYDGPWFDRLLPGTHVTVRPSTGNTNIRDFTRLLIRPGASFIKELRDAQLPLAKVYNMESDLTCKKK</sequence>
<name>A0A016QUQ0_9DEIO</name>
<dbReference type="RefSeq" id="WP_034352552.1">
    <property type="nucleotide sequence ID" value="NZ_JHAC01000004.1"/>
</dbReference>
<dbReference type="STRING" id="1476583.DEIPH_ctg004orf0097"/>
<proteinExistence type="predicted"/>
<protein>
    <submittedName>
        <fullName evidence="1">Uncharacterized protein</fullName>
    </submittedName>
</protein>
<reference evidence="1 2" key="1">
    <citation type="submission" date="2014-03" db="EMBL/GenBank/DDBJ databases">
        <title>Draft genome sequence of Deinococcus phoenicis 1P10ME.</title>
        <authorList>
            <person name="Stepanov V.G."/>
            <person name="Vaishampayan P."/>
            <person name="Venkateswaran K."/>
            <person name="Fox G.E."/>
        </authorList>
    </citation>
    <scope>NUCLEOTIDE SEQUENCE [LARGE SCALE GENOMIC DNA]</scope>
    <source>
        <strain evidence="1 2">1P10ME</strain>
    </source>
</reference>
<organism evidence="1 2">
    <name type="scientific">Deinococcus phoenicis</name>
    <dbReference type="NCBI Taxonomy" id="1476583"/>
    <lineage>
        <taxon>Bacteria</taxon>
        <taxon>Thermotogati</taxon>
        <taxon>Deinococcota</taxon>
        <taxon>Deinococci</taxon>
        <taxon>Deinococcales</taxon>
        <taxon>Deinococcaceae</taxon>
        <taxon>Deinococcus</taxon>
    </lineage>
</organism>
<accession>A0A016QUQ0</accession>
<dbReference type="AlphaFoldDB" id="A0A016QUQ0"/>
<dbReference type="PATRIC" id="fig|1476583.3.peg.250"/>
<evidence type="ECO:0000313" key="1">
    <source>
        <dbReference type="EMBL" id="EYB69577.1"/>
    </source>
</evidence>
<dbReference type="EMBL" id="JHAC01000004">
    <property type="protein sequence ID" value="EYB69577.1"/>
    <property type="molecule type" value="Genomic_DNA"/>
</dbReference>
<evidence type="ECO:0000313" key="2">
    <source>
        <dbReference type="Proteomes" id="UP000020492"/>
    </source>
</evidence>
<keyword evidence="2" id="KW-1185">Reference proteome</keyword>
<comment type="caution">
    <text evidence="1">The sequence shown here is derived from an EMBL/GenBank/DDBJ whole genome shotgun (WGS) entry which is preliminary data.</text>
</comment>
<gene>
    <name evidence="1" type="ORF">DEIPH_ctg004orf0097</name>
</gene>